<evidence type="ECO:0000256" key="4">
    <source>
        <dbReference type="ARBA" id="ARBA00022898"/>
    </source>
</evidence>
<dbReference type="FunFam" id="3.20.20.10:FF:000005">
    <property type="entry name" value="Ornithine decarboxylase"/>
    <property type="match status" value="1"/>
</dbReference>
<feature type="domain" description="Orn/DAP/Arg decarboxylase 2 N-terminal" evidence="12">
    <location>
        <begin position="77"/>
        <end position="307"/>
    </location>
</feature>
<feature type="compositionally biased region" description="Basic and acidic residues" evidence="11">
    <location>
        <begin position="11"/>
        <end position="23"/>
    </location>
</feature>
<dbReference type="InterPro" id="IPR022653">
    <property type="entry name" value="De-COase2_pyr-phos_BS"/>
</dbReference>
<dbReference type="InterPro" id="IPR022657">
    <property type="entry name" value="De-COase2_CS"/>
</dbReference>
<dbReference type="Proteomes" id="UP000189580">
    <property type="component" value="Chromosome a"/>
</dbReference>
<dbReference type="EMBL" id="CP014501">
    <property type="protein sequence ID" value="ANB13107.1"/>
    <property type="molecule type" value="Genomic_DNA"/>
</dbReference>
<keyword evidence="3" id="KW-0210">Decarboxylase</keyword>
<dbReference type="KEGG" id="slb:AWJ20_1387"/>
<evidence type="ECO:0000259" key="12">
    <source>
        <dbReference type="Pfam" id="PF02784"/>
    </source>
</evidence>
<evidence type="ECO:0000256" key="11">
    <source>
        <dbReference type="SAM" id="MobiDB-lite"/>
    </source>
</evidence>
<proteinExistence type="inferred from homology"/>
<name>A0A161HJW3_9ASCO</name>
<dbReference type="Gene3D" id="2.40.37.10">
    <property type="entry name" value="Lyase, Ornithine Decarboxylase, Chain A, domain 1"/>
    <property type="match status" value="1"/>
</dbReference>
<keyword evidence="4 10" id="KW-0663">Pyridoxal phosphate</keyword>
<dbReference type="InterPro" id="IPR022644">
    <property type="entry name" value="De-COase2_N"/>
</dbReference>
<dbReference type="InterPro" id="IPR002433">
    <property type="entry name" value="Orn_de-COase"/>
</dbReference>
<dbReference type="PANTHER" id="PTHR11482:SF6">
    <property type="entry name" value="ORNITHINE DECARBOXYLASE 1-RELATED"/>
    <property type="match status" value="1"/>
</dbReference>
<dbReference type="GO" id="GO:0033387">
    <property type="term" value="P:putrescine biosynthetic process from arginine, via ornithine"/>
    <property type="evidence" value="ECO:0007669"/>
    <property type="project" value="TreeGrafter"/>
</dbReference>
<evidence type="ECO:0000256" key="6">
    <source>
        <dbReference type="ARBA" id="ARBA00034115"/>
    </source>
</evidence>
<comment type="cofactor">
    <cofactor evidence="1 10">
        <name>pyridoxal 5'-phosphate</name>
        <dbReference type="ChEBI" id="CHEBI:597326"/>
    </cofactor>
</comment>
<feature type="modified residue" description="N6-(pyridoxal phosphate)lysine" evidence="10">
    <location>
        <position position="100"/>
    </location>
</feature>
<reference evidence="13 14" key="1">
    <citation type="submission" date="2016-02" db="EMBL/GenBank/DDBJ databases">
        <title>Complete genome sequence and transcriptome regulation of the pentose utilising yeast Sugiyamaella lignohabitans.</title>
        <authorList>
            <person name="Bellasio M."/>
            <person name="Peymann A."/>
            <person name="Valli M."/>
            <person name="Sipitzky M."/>
            <person name="Graf A."/>
            <person name="Sauer M."/>
            <person name="Marx H."/>
            <person name="Mattanovich D."/>
        </authorList>
    </citation>
    <scope>NUCLEOTIDE SEQUENCE [LARGE SCALE GENOMIC DNA]</scope>
    <source>
        <strain evidence="13 14">CBS 10342</strain>
    </source>
</reference>
<comment type="subunit">
    <text evidence="8">Homodimer. Only the dimer is catalytically active, as the active sites are constructed of residues from both monomers.</text>
</comment>
<dbReference type="PROSITE" id="PS00879">
    <property type="entry name" value="ODR_DC_2_2"/>
    <property type="match status" value="1"/>
</dbReference>
<keyword evidence="14" id="KW-1185">Reference proteome</keyword>
<dbReference type="InterPro" id="IPR000183">
    <property type="entry name" value="Orn/DAP/Arg_de-COase"/>
</dbReference>
<evidence type="ECO:0000313" key="14">
    <source>
        <dbReference type="Proteomes" id="UP000189580"/>
    </source>
</evidence>
<evidence type="ECO:0000256" key="10">
    <source>
        <dbReference type="PIRSR" id="PIRSR600183-50"/>
    </source>
</evidence>
<gene>
    <name evidence="13" type="primary">SPE1</name>
    <name evidence="13" type="ORF">AWJ20_1387</name>
</gene>
<dbReference type="GO" id="GO:0005737">
    <property type="term" value="C:cytoplasm"/>
    <property type="evidence" value="ECO:0007669"/>
    <property type="project" value="TreeGrafter"/>
</dbReference>
<feature type="active site" description="Proton donor" evidence="10">
    <location>
        <position position="391"/>
    </location>
</feature>
<feature type="compositionally biased region" description="Polar residues" evidence="11">
    <location>
        <begin position="1"/>
        <end position="10"/>
    </location>
</feature>
<dbReference type="PROSITE" id="PS00878">
    <property type="entry name" value="ODR_DC_2_1"/>
    <property type="match status" value="1"/>
</dbReference>
<accession>A0A161HJW3</accession>
<dbReference type="GeneID" id="30033183"/>
<sequence>MPAISLSNNKHGPDRGTSIHDKSIYNSKGHINGSLYHEHESQSTNLIGNVLREKIQSIDLDTCLSGGEDSFFVADLGVVYRQHVRWIKNLPRIEPFYAVKCNGDPQVLNLLVKLGLSFDCASKNEISSILDLGVDPSRIIYANPVKTPSYLGYARQQGVGMMTFDNSDELLKCKKFYPDAQLLLRIMTDDSTATCQLSVKFGAPMSDTKKLLALAKELNLNVVGVAFHVGSGASDPTVYAEAVENSRQVFDEALELGFPPLSILDVGGGFEDDCFEIAAEVLNNSLAEHFPDDSVRVIAEPGRYYVATAFTLATSVIGRRWVDEQKGKAMIYVNDGVYGNLNSILFDHQNPVPRPLTSGESFLYNGKDEIPFHHRDHHSSNYEFSVWGPTCDGLDCISKSVLFPVSIDVGDWLYFNDVGAYTLAASTTFNGFNLDCKVHYVCSSPEVDL</sequence>
<evidence type="ECO:0000256" key="1">
    <source>
        <dbReference type="ARBA" id="ARBA00001933"/>
    </source>
</evidence>
<evidence type="ECO:0000256" key="8">
    <source>
        <dbReference type="ARBA" id="ARBA00046672"/>
    </source>
</evidence>
<dbReference type="Pfam" id="PF02784">
    <property type="entry name" value="Orn_Arg_deC_N"/>
    <property type="match status" value="1"/>
</dbReference>
<evidence type="ECO:0000256" key="3">
    <source>
        <dbReference type="ARBA" id="ARBA00022793"/>
    </source>
</evidence>
<evidence type="ECO:0000256" key="7">
    <source>
        <dbReference type="ARBA" id="ARBA00034138"/>
    </source>
</evidence>
<dbReference type="SUPFAM" id="SSF51419">
    <property type="entry name" value="PLP-binding barrel"/>
    <property type="match status" value="1"/>
</dbReference>
<dbReference type="PANTHER" id="PTHR11482">
    <property type="entry name" value="ARGININE/DIAMINOPIMELATE/ORNITHINE DECARBOXYLASE"/>
    <property type="match status" value="1"/>
</dbReference>
<dbReference type="AlphaFoldDB" id="A0A161HJW3"/>
<comment type="pathway">
    <text evidence="6">Amine and polyamine biosynthesis; putrescine biosynthesis via L-ornithine pathway; putrescine from L-ornithine: step 1/1.</text>
</comment>
<evidence type="ECO:0000256" key="5">
    <source>
        <dbReference type="ARBA" id="ARBA00023239"/>
    </source>
</evidence>
<dbReference type="InterPro" id="IPR009006">
    <property type="entry name" value="Ala_racemase/Decarboxylase_C"/>
</dbReference>
<dbReference type="EC" id="4.1.1.17" evidence="7"/>
<keyword evidence="5" id="KW-0456">Lyase</keyword>
<dbReference type="Gene3D" id="3.20.20.10">
    <property type="entry name" value="Alanine racemase"/>
    <property type="match status" value="1"/>
</dbReference>
<organism evidence="13 14">
    <name type="scientific">Sugiyamaella lignohabitans</name>
    <dbReference type="NCBI Taxonomy" id="796027"/>
    <lineage>
        <taxon>Eukaryota</taxon>
        <taxon>Fungi</taxon>
        <taxon>Dikarya</taxon>
        <taxon>Ascomycota</taxon>
        <taxon>Saccharomycotina</taxon>
        <taxon>Dipodascomycetes</taxon>
        <taxon>Dipodascales</taxon>
        <taxon>Trichomonascaceae</taxon>
        <taxon>Sugiyamaella</taxon>
    </lineage>
</organism>
<dbReference type="RefSeq" id="XP_018735584.1">
    <property type="nucleotide sequence ID" value="XM_018878262.1"/>
</dbReference>
<dbReference type="GO" id="GO:0004586">
    <property type="term" value="F:ornithine decarboxylase activity"/>
    <property type="evidence" value="ECO:0007669"/>
    <property type="project" value="UniProtKB-EC"/>
</dbReference>
<comment type="catalytic activity">
    <reaction evidence="9">
        <text>L-ornithine + H(+) = putrescine + CO2</text>
        <dbReference type="Rhea" id="RHEA:22964"/>
        <dbReference type="ChEBI" id="CHEBI:15378"/>
        <dbReference type="ChEBI" id="CHEBI:16526"/>
        <dbReference type="ChEBI" id="CHEBI:46911"/>
        <dbReference type="ChEBI" id="CHEBI:326268"/>
        <dbReference type="EC" id="4.1.1.17"/>
    </reaction>
</comment>
<evidence type="ECO:0000256" key="9">
    <source>
        <dbReference type="ARBA" id="ARBA00049127"/>
    </source>
</evidence>
<dbReference type="InterPro" id="IPR029066">
    <property type="entry name" value="PLP-binding_barrel"/>
</dbReference>
<evidence type="ECO:0000313" key="13">
    <source>
        <dbReference type="EMBL" id="ANB13107.1"/>
    </source>
</evidence>
<dbReference type="PRINTS" id="PR01179">
    <property type="entry name" value="ODADCRBXLASE"/>
</dbReference>
<protein>
    <recommendedName>
        <fullName evidence="7">ornithine decarboxylase</fullName>
        <ecNumber evidence="7">4.1.1.17</ecNumber>
    </recommendedName>
</protein>
<dbReference type="OrthoDB" id="5034579at2759"/>
<dbReference type="SUPFAM" id="SSF50621">
    <property type="entry name" value="Alanine racemase C-terminal domain-like"/>
    <property type="match status" value="1"/>
</dbReference>
<dbReference type="PRINTS" id="PR01182">
    <property type="entry name" value="ORNDCRBXLASE"/>
</dbReference>
<dbReference type="CDD" id="cd00622">
    <property type="entry name" value="PLPDE_III_ODC"/>
    <property type="match status" value="1"/>
</dbReference>
<evidence type="ECO:0000256" key="2">
    <source>
        <dbReference type="ARBA" id="ARBA00008872"/>
    </source>
</evidence>
<feature type="region of interest" description="Disordered" evidence="11">
    <location>
        <begin position="1"/>
        <end position="23"/>
    </location>
</feature>
<comment type="similarity">
    <text evidence="2">Belongs to the Orn/Lys/Arg decarboxylase class-II family.</text>
</comment>